<gene>
    <name evidence="1" type="ORF">AVEN_153751_1</name>
</gene>
<name>A0A4Y2JJ32_ARAVE</name>
<reference evidence="1 2" key="1">
    <citation type="journal article" date="2019" name="Sci. Rep.">
        <title>Orb-weaving spider Araneus ventricosus genome elucidates the spidroin gene catalogue.</title>
        <authorList>
            <person name="Kono N."/>
            <person name="Nakamura H."/>
            <person name="Ohtoshi R."/>
            <person name="Moran D.A.P."/>
            <person name="Shinohara A."/>
            <person name="Yoshida Y."/>
            <person name="Fujiwara M."/>
            <person name="Mori M."/>
            <person name="Tomita M."/>
            <person name="Arakawa K."/>
        </authorList>
    </citation>
    <scope>NUCLEOTIDE SEQUENCE [LARGE SCALE GENOMIC DNA]</scope>
</reference>
<accession>A0A4Y2JJ32</accession>
<proteinExistence type="predicted"/>
<dbReference type="AlphaFoldDB" id="A0A4Y2JJ32"/>
<sequence>MSRESRGPQSLSDVVLPTLEFATLGGRRAKAFAPVALIYCPSGGFHTVDSGVSPLSRESRGPQAIRCSAVASNLRHWGGEEGLQFLPVAIIVTAPVAFSAQSYGARLMSRESRDLKAYSMWCLPTSNGALGGEEG</sequence>
<comment type="caution">
    <text evidence="1">The sequence shown here is derived from an EMBL/GenBank/DDBJ whole genome shotgun (WGS) entry which is preliminary data.</text>
</comment>
<evidence type="ECO:0000313" key="1">
    <source>
        <dbReference type="EMBL" id="GBM89126.1"/>
    </source>
</evidence>
<dbReference type="EMBL" id="BGPR01003514">
    <property type="protein sequence ID" value="GBM89126.1"/>
    <property type="molecule type" value="Genomic_DNA"/>
</dbReference>
<keyword evidence="2" id="KW-1185">Reference proteome</keyword>
<protein>
    <submittedName>
        <fullName evidence="1">Uncharacterized protein</fullName>
    </submittedName>
</protein>
<dbReference type="Proteomes" id="UP000499080">
    <property type="component" value="Unassembled WGS sequence"/>
</dbReference>
<organism evidence="1 2">
    <name type="scientific">Araneus ventricosus</name>
    <name type="common">Orbweaver spider</name>
    <name type="synonym">Epeira ventricosa</name>
    <dbReference type="NCBI Taxonomy" id="182803"/>
    <lineage>
        <taxon>Eukaryota</taxon>
        <taxon>Metazoa</taxon>
        <taxon>Ecdysozoa</taxon>
        <taxon>Arthropoda</taxon>
        <taxon>Chelicerata</taxon>
        <taxon>Arachnida</taxon>
        <taxon>Araneae</taxon>
        <taxon>Araneomorphae</taxon>
        <taxon>Entelegynae</taxon>
        <taxon>Araneoidea</taxon>
        <taxon>Araneidae</taxon>
        <taxon>Araneus</taxon>
    </lineage>
</organism>
<evidence type="ECO:0000313" key="2">
    <source>
        <dbReference type="Proteomes" id="UP000499080"/>
    </source>
</evidence>